<keyword evidence="12 14" id="KW-0141">cGMP biosynthesis</keyword>
<dbReference type="InterPro" id="IPR018297">
    <property type="entry name" value="A/G_cyclase_CS"/>
</dbReference>
<dbReference type="GO" id="GO:0007168">
    <property type="term" value="P:receptor guanylyl cyclase signaling pathway"/>
    <property type="evidence" value="ECO:0000318"/>
    <property type="project" value="GO_Central"/>
</dbReference>
<dbReference type="InterPro" id="IPR011645">
    <property type="entry name" value="HNOB_dom_associated"/>
</dbReference>
<dbReference type="GO" id="GO:0004672">
    <property type="term" value="F:protein kinase activity"/>
    <property type="evidence" value="ECO:0007669"/>
    <property type="project" value="InterPro"/>
</dbReference>
<evidence type="ECO:0000256" key="14">
    <source>
        <dbReference type="RuleBase" id="RU003431"/>
    </source>
</evidence>
<dbReference type="SMART" id="SM00044">
    <property type="entry name" value="CYCc"/>
    <property type="match status" value="1"/>
</dbReference>
<dbReference type="InterPro" id="IPR050401">
    <property type="entry name" value="Cyclic_nucleotide_synthase"/>
</dbReference>
<dbReference type="SUPFAM" id="SSF55073">
    <property type="entry name" value="Nucleotide cyclase"/>
    <property type="match status" value="1"/>
</dbReference>
<proteinExistence type="inferred from homology"/>
<comment type="catalytic activity">
    <reaction evidence="14">
        <text>GTP = 3',5'-cyclic GMP + diphosphate</text>
        <dbReference type="Rhea" id="RHEA:13665"/>
        <dbReference type="ChEBI" id="CHEBI:33019"/>
        <dbReference type="ChEBI" id="CHEBI:37565"/>
        <dbReference type="ChEBI" id="CHEBI:57746"/>
        <dbReference type="EC" id="4.6.1.2"/>
    </reaction>
</comment>
<keyword evidence="8" id="KW-0472">Membrane</keyword>
<dbReference type="Pfam" id="PF07701">
    <property type="entry name" value="HNOBA"/>
    <property type="match status" value="1"/>
</dbReference>
<reference evidence="20" key="1">
    <citation type="submission" date="2012-12" db="EMBL/GenBank/DDBJ databases">
        <authorList>
            <person name="Hellsten U."/>
            <person name="Grimwood J."/>
            <person name="Chapman J.A."/>
            <person name="Shapiro H."/>
            <person name="Aerts A."/>
            <person name="Otillar R.P."/>
            <person name="Terry A.Y."/>
            <person name="Boore J.L."/>
            <person name="Simakov O."/>
            <person name="Marletaz F."/>
            <person name="Cho S.-J."/>
            <person name="Edsinger-Gonzales E."/>
            <person name="Havlak P."/>
            <person name="Kuo D.-H."/>
            <person name="Larsson T."/>
            <person name="Lv J."/>
            <person name="Arendt D."/>
            <person name="Savage R."/>
            <person name="Osoegawa K."/>
            <person name="de Jong P."/>
            <person name="Lindberg D.R."/>
            <person name="Seaver E.C."/>
            <person name="Weisblat D.A."/>
            <person name="Putnam N.H."/>
            <person name="Grigoriev I.V."/>
            <person name="Rokhsar D.S."/>
        </authorList>
    </citation>
    <scope>NUCLEOTIDE SEQUENCE</scope>
</reference>
<dbReference type="GO" id="GO:0035556">
    <property type="term" value="P:intracellular signal transduction"/>
    <property type="evidence" value="ECO:0007669"/>
    <property type="project" value="InterPro"/>
</dbReference>
<dbReference type="SUPFAM" id="SSF56112">
    <property type="entry name" value="Protein kinase-like (PK-like)"/>
    <property type="match status" value="1"/>
</dbReference>
<reference evidence="19" key="3">
    <citation type="submission" date="2015-06" db="UniProtKB">
        <authorList>
            <consortium name="EnsemblMetazoa"/>
        </authorList>
    </citation>
    <scope>IDENTIFICATION</scope>
</reference>
<dbReference type="InterPro" id="IPR000719">
    <property type="entry name" value="Prot_kinase_dom"/>
</dbReference>
<evidence type="ECO:0000256" key="10">
    <source>
        <dbReference type="ARBA" id="ARBA00023180"/>
    </source>
</evidence>
<dbReference type="Gene3D" id="3.30.70.1230">
    <property type="entry name" value="Nucleotide cyclase"/>
    <property type="match status" value="1"/>
</dbReference>
<dbReference type="GO" id="GO:0004383">
    <property type="term" value="F:guanylate cyclase activity"/>
    <property type="evidence" value="ECO:0000318"/>
    <property type="project" value="GO_Central"/>
</dbReference>
<dbReference type="InterPro" id="IPR001054">
    <property type="entry name" value="A/G_cyclase"/>
</dbReference>
<reference evidence="18 20" key="2">
    <citation type="journal article" date="2013" name="Nature">
        <title>Insights into bilaterian evolution from three spiralian genomes.</title>
        <authorList>
            <person name="Simakov O."/>
            <person name="Marletaz F."/>
            <person name="Cho S.J."/>
            <person name="Edsinger-Gonzales E."/>
            <person name="Havlak P."/>
            <person name="Hellsten U."/>
            <person name="Kuo D.H."/>
            <person name="Larsson T."/>
            <person name="Lv J."/>
            <person name="Arendt D."/>
            <person name="Savage R."/>
            <person name="Osoegawa K."/>
            <person name="de Jong P."/>
            <person name="Grimwood J."/>
            <person name="Chapman J.A."/>
            <person name="Shapiro H."/>
            <person name="Aerts A."/>
            <person name="Otillar R.P."/>
            <person name="Terry A.Y."/>
            <person name="Boore J.L."/>
            <person name="Grigoriev I.V."/>
            <person name="Lindberg D.R."/>
            <person name="Seaver E.C."/>
            <person name="Weisblat D.A."/>
            <person name="Putnam N.H."/>
            <person name="Rokhsar D.S."/>
        </authorList>
    </citation>
    <scope>NUCLEOTIDE SEQUENCE</scope>
</reference>
<evidence type="ECO:0000256" key="8">
    <source>
        <dbReference type="ARBA" id="ARBA00023136"/>
    </source>
</evidence>
<keyword evidence="4" id="KW-0732">Signal</keyword>
<dbReference type="EC" id="4.6.1.2" evidence="2 14"/>
<dbReference type="PROSITE" id="PS50125">
    <property type="entry name" value="GUANYLATE_CYCLASE_2"/>
    <property type="match status" value="1"/>
</dbReference>
<evidence type="ECO:0000259" key="16">
    <source>
        <dbReference type="PROSITE" id="PS50011"/>
    </source>
</evidence>
<keyword evidence="10" id="KW-0325">Glycoprotein</keyword>
<feature type="domain" description="Guanylate cyclase" evidence="17">
    <location>
        <begin position="290"/>
        <end position="419"/>
    </location>
</feature>
<evidence type="ECO:0000256" key="1">
    <source>
        <dbReference type="ARBA" id="ARBA00004479"/>
    </source>
</evidence>
<evidence type="ECO:0000256" key="5">
    <source>
        <dbReference type="ARBA" id="ARBA00022741"/>
    </source>
</evidence>
<evidence type="ECO:0000259" key="17">
    <source>
        <dbReference type="PROSITE" id="PS50125"/>
    </source>
</evidence>
<sequence>MRAITHDNLCLFVGLCNEPCHVSVLTKFCLRGSLQDILNNHDIKLDDNFKRSFICDCIQGLDYLHKSPIKSHGRMRSNNCLVDSRWVVKLSAWGLACLHGVKGYDSEEERWLLWTAPELLNNPNPPQNGTPLADIYSLGIIFQEILYRCLPYQSGGGVHLSAVEIVTRVKNLESPPFRPKLPENQQIDVRYLELARDCWREDKNTRPLTARLQAKFNSFNKGKINIMDNMLKMMEKYANNLEEIIGERTRQLEEEKKKADMLLYRMLPASVADSLKLGLHINPEIYKESSIYFSDIVSFTTLASESTPMEVVDFLNDLWTTFDDIIDKYNVYKVETIGDAYLVVSGVPKVHSRHAPEIANMSLDILAAVKTFKIRHRPDRQLKIRIGMHSGPVVAGVVGQTMPRYCLFGDTVNTASRMESHGVPLKIHISEAAYKFLLNAPDGYIMELRGEIEIKGKGLQLTYFLEGRNGEK</sequence>
<dbReference type="PANTHER" id="PTHR11920:SF501">
    <property type="entry name" value="GUANYLATE CYCLASE 32E"/>
    <property type="match status" value="1"/>
</dbReference>
<keyword evidence="15" id="KW-0175">Coiled coil</keyword>
<dbReference type="GO" id="GO:0005525">
    <property type="term" value="F:GTP binding"/>
    <property type="evidence" value="ECO:0007669"/>
    <property type="project" value="UniProtKB-KW"/>
</dbReference>
<feature type="domain" description="Protein kinase" evidence="16">
    <location>
        <begin position="1"/>
        <end position="220"/>
    </location>
</feature>
<dbReference type="PANTHER" id="PTHR11920">
    <property type="entry name" value="GUANYLYL CYCLASE"/>
    <property type="match status" value="1"/>
</dbReference>
<dbReference type="InterPro" id="IPR011009">
    <property type="entry name" value="Kinase-like_dom_sf"/>
</dbReference>
<evidence type="ECO:0000313" key="18">
    <source>
        <dbReference type="EMBL" id="ESN93770.1"/>
    </source>
</evidence>
<keyword evidence="6" id="KW-1133">Transmembrane helix</keyword>
<keyword evidence="7" id="KW-0342">GTP-binding</keyword>
<feature type="coiled-coil region" evidence="15">
    <location>
        <begin position="227"/>
        <end position="258"/>
    </location>
</feature>
<evidence type="ECO:0000256" key="3">
    <source>
        <dbReference type="ARBA" id="ARBA00022692"/>
    </source>
</evidence>
<dbReference type="InterPro" id="IPR001245">
    <property type="entry name" value="Ser-Thr/Tyr_kinase_cat_dom"/>
</dbReference>
<dbReference type="PROSITE" id="PS50011">
    <property type="entry name" value="PROTEIN_KINASE_DOM"/>
    <property type="match status" value="1"/>
</dbReference>
<keyword evidence="3" id="KW-0812">Transmembrane</keyword>
<evidence type="ECO:0000256" key="12">
    <source>
        <dbReference type="ARBA" id="ARBA00023293"/>
    </source>
</evidence>
<evidence type="ECO:0000256" key="6">
    <source>
        <dbReference type="ARBA" id="ARBA00022989"/>
    </source>
</evidence>
<dbReference type="Pfam" id="PF07714">
    <property type="entry name" value="PK_Tyr_Ser-Thr"/>
    <property type="match status" value="1"/>
</dbReference>
<name>T1G6Z7_HELRO</name>
<dbReference type="RefSeq" id="XP_009028109.1">
    <property type="nucleotide sequence ID" value="XM_009029861.1"/>
</dbReference>
<dbReference type="GO" id="GO:0001653">
    <property type="term" value="F:peptide receptor activity"/>
    <property type="evidence" value="ECO:0000318"/>
    <property type="project" value="GO_Central"/>
</dbReference>
<evidence type="ECO:0000256" key="4">
    <source>
        <dbReference type="ARBA" id="ARBA00022729"/>
    </source>
</evidence>
<dbReference type="Gene3D" id="1.10.510.10">
    <property type="entry name" value="Transferase(Phosphotransferase) domain 1"/>
    <property type="match status" value="1"/>
</dbReference>
<dbReference type="InParanoid" id="T1G6Z7"/>
<dbReference type="Proteomes" id="UP000015101">
    <property type="component" value="Unassembled WGS sequence"/>
</dbReference>
<comment type="similarity">
    <text evidence="13">Belongs to the adenylyl cyclase class-4/guanylyl cyclase family.</text>
</comment>
<dbReference type="PROSITE" id="PS00452">
    <property type="entry name" value="GUANYLATE_CYCLASE_1"/>
    <property type="match status" value="1"/>
</dbReference>
<dbReference type="CTD" id="20216844"/>
<keyword evidence="9" id="KW-0675">Receptor</keyword>
<keyword evidence="11 13" id="KW-0456">Lyase</keyword>
<evidence type="ECO:0000256" key="7">
    <source>
        <dbReference type="ARBA" id="ARBA00023134"/>
    </source>
</evidence>
<dbReference type="AlphaFoldDB" id="T1G6Z7"/>
<keyword evidence="5" id="KW-0547">Nucleotide-binding</keyword>
<gene>
    <name evidence="19" type="primary">20216844</name>
    <name evidence="18" type="ORF">HELRODRAFT_88195</name>
</gene>
<evidence type="ECO:0000256" key="13">
    <source>
        <dbReference type="RuleBase" id="RU000405"/>
    </source>
</evidence>
<dbReference type="OrthoDB" id="1890790at2759"/>
<dbReference type="EMBL" id="AMQM01007294">
    <property type="status" value="NOT_ANNOTATED_CDS"/>
    <property type="molecule type" value="Genomic_DNA"/>
</dbReference>
<evidence type="ECO:0000256" key="2">
    <source>
        <dbReference type="ARBA" id="ARBA00012202"/>
    </source>
</evidence>
<dbReference type="GeneID" id="20216844"/>
<dbReference type="KEGG" id="hro:HELRODRAFT_88195"/>
<dbReference type="InterPro" id="IPR029787">
    <property type="entry name" value="Nucleotide_cyclase"/>
</dbReference>
<evidence type="ECO:0000313" key="19">
    <source>
        <dbReference type="EnsemblMetazoa" id="HelroP88195"/>
    </source>
</evidence>
<evidence type="ECO:0000256" key="15">
    <source>
        <dbReference type="SAM" id="Coils"/>
    </source>
</evidence>
<dbReference type="eggNOG" id="KOG1023">
    <property type="taxonomic scope" value="Eukaryota"/>
</dbReference>
<dbReference type="OMA" id="KMMETHA"/>
<evidence type="ECO:0000256" key="9">
    <source>
        <dbReference type="ARBA" id="ARBA00023170"/>
    </source>
</evidence>
<evidence type="ECO:0000313" key="20">
    <source>
        <dbReference type="Proteomes" id="UP000015101"/>
    </source>
</evidence>
<dbReference type="GO" id="GO:0005886">
    <property type="term" value="C:plasma membrane"/>
    <property type="evidence" value="ECO:0000318"/>
    <property type="project" value="GO_Central"/>
</dbReference>
<dbReference type="EnsemblMetazoa" id="HelroT88195">
    <property type="protein sequence ID" value="HelroP88195"/>
    <property type="gene ID" value="HelroG88195"/>
</dbReference>
<dbReference type="FunFam" id="3.30.70.1230:FF:000004">
    <property type="entry name" value="Guanylate cyclase"/>
    <property type="match status" value="1"/>
</dbReference>
<dbReference type="HOGENOM" id="CLU_001072_11_2_1"/>
<evidence type="ECO:0000256" key="11">
    <source>
        <dbReference type="ARBA" id="ARBA00023239"/>
    </source>
</evidence>
<dbReference type="CDD" id="cd07302">
    <property type="entry name" value="CHD"/>
    <property type="match status" value="1"/>
</dbReference>
<comment type="subcellular location">
    <subcellularLocation>
        <location evidence="1">Membrane</location>
        <topology evidence="1">Single-pass type I membrane protein</topology>
    </subcellularLocation>
</comment>
<dbReference type="Pfam" id="PF00211">
    <property type="entry name" value="Guanylate_cyc"/>
    <property type="match status" value="1"/>
</dbReference>
<dbReference type="GO" id="GO:0005524">
    <property type="term" value="F:ATP binding"/>
    <property type="evidence" value="ECO:0007669"/>
    <property type="project" value="InterPro"/>
</dbReference>
<accession>T1G6Z7</accession>
<protein>
    <recommendedName>
        <fullName evidence="2 14">Guanylate cyclase</fullName>
        <ecNumber evidence="2 14">4.6.1.2</ecNumber>
    </recommendedName>
</protein>
<keyword evidence="20" id="KW-1185">Reference proteome</keyword>
<dbReference type="GO" id="GO:0006182">
    <property type="term" value="P:cGMP biosynthetic process"/>
    <property type="evidence" value="ECO:0000318"/>
    <property type="project" value="GO_Central"/>
</dbReference>
<dbReference type="EMBL" id="KB097594">
    <property type="protein sequence ID" value="ESN93770.1"/>
    <property type="molecule type" value="Genomic_DNA"/>
</dbReference>
<organism evidence="19 20">
    <name type="scientific">Helobdella robusta</name>
    <name type="common">Californian leech</name>
    <dbReference type="NCBI Taxonomy" id="6412"/>
    <lineage>
        <taxon>Eukaryota</taxon>
        <taxon>Metazoa</taxon>
        <taxon>Spiralia</taxon>
        <taxon>Lophotrochozoa</taxon>
        <taxon>Annelida</taxon>
        <taxon>Clitellata</taxon>
        <taxon>Hirudinea</taxon>
        <taxon>Rhynchobdellida</taxon>
        <taxon>Glossiphoniidae</taxon>
        <taxon>Helobdella</taxon>
    </lineage>
</organism>